<dbReference type="Proteomes" id="UP001178662">
    <property type="component" value="Chromosome"/>
</dbReference>
<keyword evidence="4" id="KW-1015">Disulfide bond</keyword>
<dbReference type="EMBL" id="CP119317">
    <property type="protein sequence ID" value="WEK53439.1"/>
    <property type="molecule type" value="Genomic_DNA"/>
</dbReference>
<evidence type="ECO:0000256" key="6">
    <source>
        <dbReference type="SAM" id="Phobius"/>
    </source>
</evidence>
<reference evidence="8" key="1">
    <citation type="submission" date="2023-03" db="EMBL/GenBank/DDBJ databases">
        <title>Andean soil-derived lignocellulolytic bacterial consortium as a source of novel taxa and putative plastic-active enzymes.</title>
        <authorList>
            <person name="Diaz-Garcia L."/>
            <person name="Chuvochina M."/>
            <person name="Feuerriegel G."/>
            <person name="Bunk B."/>
            <person name="Sproer C."/>
            <person name="Streit W.R."/>
            <person name="Rodriguez L.M."/>
            <person name="Overmann J."/>
            <person name="Jimenez D.J."/>
        </authorList>
    </citation>
    <scope>NUCLEOTIDE SEQUENCE</scope>
    <source>
        <strain evidence="8">MAG 2441</strain>
    </source>
</reference>
<dbReference type="AlphaFoldDB" id="A0AA95JEN0"/>
<keyword evidence="6" id="KW-0472">Membrane</keyword>
<protein>
    <submittedName>
        <fullName evidence="8">SCO family protein</fullName>
    </submittedName>
</protein>
<feature type="domain" description="Thioredoxin" evidence="7">
    <location>
        <begin position="58"/>
        <end position="229"/>
    </location>
</feature>
<dbReference type="Gene3D" id="3.40.30.10">
    <property type="entry name" value="Glutaredoxin"/>
    <property type="match status" value="1"/>
</dbReference>
<dbReference type="InterPro" id="IPR013766">
    <property type="entry name" value="Thioredoxin_domain"/>
</dbReference>
<comment type="similarity">
    <text evidence="1">Belongs to the SCO1/2 family.</text>
</comment>
<sequence>MTNEGSNIEQDSTQASNQESNKPKRSFIQRYGFPIVVLALCMGLGIYLLTSQSQASDLKDFGAGEPFSFVDTEGNTVSLENTNGDVRLLYFFFANCPDVCPPTTAVLSNVQDELKADGVFGNKVKFLSVTIDPTRDTTEVLKDYADTFDADPAGWSFLRGDEEATAELAKKYQVWVGKDAEGNFGHMNLIVLLDKKGHIRQWISAADYIDPDVEKLTARNMADIIKSLT</sequence>
<accession>A0AA95JEN0</accession>
<evidence type="ECO:0000259" key="7">
    <source>
        <dbReference type="PROSITE" id="PS51352"/>
    </source>
</evidence>
<feature type="transmembrane region" description="Helical" evidence="6">
    <location>
        <begin position="31"/>
        <end position="49"/>
    </location>
</feature>
<keyword evidence="6" id="KW-0812">Transmembrane</keyword>
<evidence type="ECO:0000256" key="3">
    <source>
        <dbReference type="PIRSR" id="PIRSR603782-1"/>
    </source>
</evidence>
<dbReference type="InterPro" id="IPR036249">
    <property type="entry name" value="Thioredoxin-like_sf"/>
</dbReference>
<evidence type="ECO:0000256" key="4">
    <source>
        <dbReference type="PIRSR" id="PIRSR603782-2"/>
    </source>
</evidence>
<name>A0AA95JEN0_9BACL</name>
<keyword evidence="6" id="KW-1133">Transmembrane helix</keyword>
<keyword evidence="3" id="KW-0479">Metal-binding</keyword>
<dbReference type="Pfam" id="PF02630">
    <property type="entry name" value="SCO1-SenC"/>
    <property type="match status" value="1"/>
</dbReference>
<feature type="disulfide bond" description="Redox-active" evidence="4">
    <location>
        <begin position="96"/>
        <end position="100"/>
    </location>
</feature>
<dbReference type="PANTHER" id="PTHR12151:SF25">
    <property type="entry name" value="LINALOOL DEHYDRATASE_ISOMERASE DOMAIN-CONTAINING PROTEIN"/>
    <property type="match status" value="1"/>
</dbReference>
<evidence type="ECO:0000313" key="8">
    <source>
        <dbReference type="EMBL" id="WEK53439.1"/>
    </source>
</evidence>
<dbReference type="PANTHER" id="PTHR12151">
    <property type="entry name" value="ELECTRON TRANSPORT PROTIN SCO1/SENC FAMILY MEMBER"/>
    <property type="match status" value="1"/>
</dbReference>
<dbReference type="GO" id="GO:0046872">
    <property type="term" value="F:metal ion binding"/>
    <property type="evidence" value="ECO:0007669"/>
    <property type="project" value="UniProtKB-KW"/>
</dbReference>
<feature type="binding site" evidence="3">
    <location>
        <position position="186"/>
    </location>
    <ligand>
        <name>Cu cation</name>
        <dbReference type="ChEBI" id="CHEBI:23378"/>
    </ligand>
</feature>
<dbReference type="CDD" id="cd02968">
    <property type="entry name" value="SCO"/>
    <property type="match status" value="1"/>
</dbReference>
<proteinExistence type="inferred from homology"/>
<organism evidence="8 9">
    <name type="scientific">Candidatus Cohnella colombiensis</name>
    <dbReference type="NCBI Taxonomy" id="3121368"/>
    <lineage>
        <taxon>Bacteria</taxon>
        <taxon>Bacillati</taxon>
        <taxon>Bacillota</taxon>
        <taxon>Bacilli</taxon>
        <taxon>Bacillales</taxon>
        <taxon>Paenibacillaceae</taxon>
        <taxon>Cohnella</taxon>
    </lineage>
</organism>
<feature type="binding site" evidence="3">
    <location>
        <position position="100"/>
    </location>
    <ligand>
        <name>Cu cation</name>
        <dbReference type="ChEBI" id="CHEBI:23378"/>
    </ligand>
</feature>
<evidence type="ECO:0000256" key="2">
    <source>
        <dbReference type="ARBA" id="ARBA00023008"/>
    </source>
</evidence>
<evidence type="ECO:0000256" key="1">
    <source>
        <dbReference type="ARBA" id="ARBA00010996"/>
    </source>
</evidence>
<feature type="region of interest" description="Disordered" evidence="5">
    <location>
        <begin position="1"/>
        <end position="23"/>
    </location>
</feature>
<feature type="binding site" evidence="3">
    <location>
        <position position="96"/>
    </location>
    <ligand>
        <name>Cu cation</name>
        <dbReference type="ChEBI" id="CHEBI:23378"/>
    </ligand>
</feature>
<gene>
    <name evidence="8" type="ORF">P0Y55_12705</name>
</gene>
<dbReference type="PROSITE" id="PS51352">
    <property type="entry name" value="THIOREDOXIN_2"/>
    <property type="match status" value="1"/>
</dbReference>
<keyword evidence="2 3" id="KW-0186">Copper</keyword>
<keyword evidence="9" id="KW-1185">Reference proteome</keyword>
<dbReference type="InterPro" id="IPR003782">
    <property type="entry name" value="SCO1/SenC"/>
</dbReference>
<evidence type="ECO:0000256" key="5">
    <source>
        <dbReference type="SAM" id="MobiDB-lite"/>
    </source>
</evidence>
<dbReference type="SUPFAM" id="SSF52833">
    <property type="entry name" value="Thioredoxin-like"/>
    <property type="match status" value="1"/>
</dbReference>
<evidence type="ECO:0000313" key="9">
    <source>
        <dbReference type="Proteomes" id="UP001178662"/>
    </source>
</evidence>
<feature type="compositionally biased region" description="Polar residues" evidence="5">
    <location>
        <begin position="1"/>
        <end position="20"/>
    </location>
</feature>